<dbReference type="InterPro" id="IPR010730">
    <property type="entry name" value="HET"/>
</dbReference>
<dbReference type="EMBL" id="CAMGZC010002544">
    <property type="protein sequence ID" value="CAI0655015.1"/>
    <property type="molecule type" value="Genomic_DNA"/>
</dbReference>
<gene>
    <name evidence="2" type="ORF">CGXH109_LOCUS144345</name>
</gene>
<organism evidence="2 3">
    <name type="scientific">Colletotrichum noveboracense</name>
    <dbReference type="NCBI Taxonomy" id="2664923"/>
    <lineage>
        <taxon>Eukaryota</taxon>
        <taxon>Fungi</taxon>
        <taxon>Dikarya</taxon>
        <taxon>Ascomycota</taxon>
        <taxon>Pezizomycotina</taxon>
        <taxon>Sordariomycetes</taxon>
        <taxon>Hypocreomycetidae</taxon>
        <taxon>Glomerellales</taxon>
        <taxon>Glomerellaceae</taxon>
        <taxon>Colletotrichum</taxon>
        <taxon>Colletotrichum gloeosporioides species complex</taxon>
    </lineage>
</organism>
<dbReference type="PANTHER" id="PTHR24148">
    <property type="entry name" value="ANKYRIN REPEAT DOMAIN-CONTAINING PROTEIN 39 HOMOLOG-RELATED"/>
    <property type="match status" value="1"/>
</dbReference>
<evidence type="ECO:0000259" key="1">
    <source>
        <dbReference type="Pfam" id="PF06985"/>
    </source>
</evidence>
<comment type="caution">
    <text evidence="2">The sequence shown here is derived from an EMBL/GenBank/DDBJ whole genome shotgun (WGS) entry which is preliminary data.</text>
</comment>
<sequence>MTQFKFRPLEEADAIRLLVLYPSHETTAPLSGSLINTTLSACDSDFANGYLALSTSSIQIDGIDVGITDNLAEALTQVRNAYPGAPQRIWADALCINQSDTAEKNRQVPLMGNIYSLAKTTVIYLGPLSPGIETIFKAVHDSKPGFVTVDAAGDSRIALAKDLQQLKKFDVKAGSEPPAAAIDELLQRPWFTRVWVTQELLLSRDAWVQCGALRVRWRELCALLVPILDRTKGEGSTALQQMQSLNLEEEKKDIKDRERANYLRKVRKASEELTPSLSHILRMRQGCRASDPRDMIFGYMGMHADRDEVAEFFTVDYEMPLRQLLISTARYILHRDGPEMLLRCVKHPPTNNWLNLPSWVPHWGIHEWSQATSNTNATISEDESIFSPVEKELSSHGPLQDPKFIRYVSPILPRPQEVPQCVVDFVKRAAYALNHFNRAAWKELLETENLSFWRDLDIRSSETQDPSPIRLFPDSFWDLAAEDDKEYPRLKYTGMEATSQKAKVASRALQTLSFFMAYVGGEVMSATAYRDEYHNALQWDLYEGQRIRLALSTAGFILAVPAYVEVGDVFMRLDSLTASYGSEINKNHCFGGLLRPLAKDTGDPLVRAFKWLCCGGVPVWRDVPGYRWKFTLLPTEVDNNGLKRYDDKYPKSFGKLKYIELC</sequence>
<feature type="domain" description="Heterokaryon incompatibility" evidence="1">
    <location>
        <begin position="52"/>
        <end position="199"/>
    </location>
</feature>
<protein>
    <recommendedName>
        <fullName evidence="1">Heterokaryon incompatibility domain-containing protein</fullName>
    </recommendedName>
</protein>
<proteinExistence type="predicted"/>
<dbReference type="InterPro" id="IPR052895">
    <property type="entry name" value="HetReg/Transcr_Mod"/>
</dbReference>
<dbReference type="Pfam" id="PF06985">
    <property type="entry name" value="HET"/>
    <property type="match status" value="1"/>
</dbReference>
<dbReference type="Proteomes" id="UP001152533">
    <property type="component" value="Unassembled WGS sequence"/>
</dbReference>
<accession>A0A9W4S879</accession>
<keyword evidence="3" id="KW-1185">Reference proteome</keyword>
<evidence type="ECO:0000313" key="3">
    <source>
        <dbReference type="Proteomes" id="UP001152533"/>
    </source>
</evidence>
<dbReference type="PANTHER" id="PTHR24148:SF82">
    <property type="entry name" value="HETEROKARYON INCOMPATIBILITY DOMAIN-CONTAINING PROTEIN"/>
    <property type="match status" value="1"/>
</dbReference>
<name>A0A9W4S879_9PEZI</name>
<reference evidence="2" key="1">
    <citation type="submission" date="2022-08" db="EMBL/GenBank/DDBJ databases">
        <authorList>
            <person name="Giroux E."/>
            <person name="Giroux E."/>
        </authorList>
    </citation>
    <scope>NUCLEOTIDE SEQUENCE</scope>
    <source>
        <strain evidence="2">H1091258</strain>
    </source>
</reference>
<dbReference type="AlphaFoldDB" id="A0A9W4S879"/>
<evidence type="ECO:0000313" key="2">
    <source>
        <dbReference type="EMBL" id="CAI0655015.1"/>
    </source>
</evidence>